<proteinExistence type="predicted"/>
<feature type="non-terminal residue" evidence="2">
    <location>
        <position position="194"/>
    </location>
</feature>
<gene>
    <name evidence="2" type="ORF">P154DRAFT_521929</name>
</gene>
<sequence>MVFTRIGREGEVVGREARYRPINELLREPRLCFLVSSGPFYPPRLTTSQIASQSSESSLISQTPLSADIHFPYLPRFFPISSKQKASSVPPRKSLPKGKSEHAVTRTRIPHITHTTPLRHTEISIISDFTVGPGSEHQPSSTHPAHIPLNTCGCASRIVRECLTIRPRALGYFDSNVTGSRRFYVRRRSRRDVG</sequence>
<dbReference type="Proteomes" id="UP000799779">
    <property type="component" value="Unassembled WGS sequence"/>
</dbReference>
<name>A0A6A5WHS2_9PLEO</name>
<evidence type="ECO:0000313" key="3">
    <source>
        <dbReference type="Proteomes" id="UP000799779"/>
    </source>
</evidence>
<dbReference type="AlphaFoldDB" id="A0A6A5WHS2"/>
<organism evidence="2 3">
    <name type="scientific">Amniculicola lignicola CBS 123094</name>
    <dbReference type="NCBI Taxonomy" id="1392246"/>
    <lineage>
        <taxon>Eukaryota</taxon>
        <taxon>Fungi</taxon>
        <taxon>Dikarya</taxon>
        <taxon>Ascomycota</taxon>
        <taxon>Pezizomycotina</taxon>
        <taxon>Dothideomycetes</taxon>
        <taxon>Pleosporomycetidae</taxon>
        <taxon>Pleosporales</taxon>
        <taxon>Amniculicolaceae</taxon>
        <taxon>Amniculicola</taxon>
    </lineage>
</organism>
<keyword evidence="3" id="KW-1185">Reference proteome</keyword>
<reference evidence="2" key="1">
    <citation type="journal article" date="2020" name="Stud. Mycol.">
        <title>101 Dothideomycetes genomes: a test case for predicting lifestyles and emergence of pathogens.</title>
        <authorList>
            <person name="Haridas S."/>
            <person name="Albert R."/>
            <person name="Binder M."/>
            <person name="Bloem J."/>
            <person name="Labutti K."/>
            <person name="Salamov A."/>
            <person name="Andreopoulos B."/>
            <person name="Baker S."/>
            <person name="Barry K."/>
            <person name="Bills G."/>
            <person name="Bluhm B."/>
            <person name="Cannon C."/>
            <person name="Castanera R."/>
            <person name="Culley D."/>
            <person name="Daum C."/>
            <person name="Ezra D."/>
            <person name="Gonzalez J."/>
            <person name="Henrissat B."/>
            <person name="Kuo A."/>
            <person name="Liang C."/>
            <person name="Lipzen A."/>
            <person name="Lutzoni F."/>
            <person name="Magnuson J."/>
            <person name="Mondo S."/>
            <person name="Nolan M."/>
            <person name="Ohm R."/>
            <person name="Pangilinan J."/>
            <person name="Park H.-J."/>
            <person name="Ramirez L."/>
            <person name="Alfaro M."/>
            <person name="Sun H."/>
            <person name="Tritt A."/>
            <person name="Yoshinaga Y."/>
            <person name="Zwiers L.-H."/>
            <person name="Turgeon B."/>
            <person name="Goodwin S."/>
            <person name="Spatafora J."/>
            <person name="Crous P."/>
            <person name="Grigoriev I."/>
        </authorList>
    </citation>
    <scope>NUCLEOTIDE SEQUENCE</scope>
    <source>
        <strain evidence="2">CBS 123094</strain>
    </source>
</reference>
<accession>A0A6A5WHS2</accession>
<evidence type="ECO:0000256" key="1">
    <source>
        <dbReference type="SAM" id="MobiDB-lite"/>
    </source>
</evidence>
<dbReference type="EMBL" id="ML977584">
    <property type="protein sequence ID" value="KAF2001212.1"/>
    <property type="molecule type" value="Genomic_DNA"/>
</dbReference>
<feature type="region of interest" description="Disordered" evidence="1">
    <location>
        <begin position="84"/>
        <end position="105"/>
    </location>
</feature>
<evidence type="ECO:0000313" key="2">
    <source>
        <dbReference type="EMBL" id="KAF2001212.1"/>
    </source>
</evidence>
<protein>
    <submittedName>
        <fullName evidence="2">Uncharacterized protein</fullName>
    </submittedName>
</protein>